<dbReference type="RefSeq" id="WP_221266504.1">
    <property type="nucleotide sequence ID" value="NZ_JACHFR010000001.1"/>
</dbReference>
<dbReference type="EMBL" id="JACHFR010000001">
    <property type="protein sequence ID" value="MBB5217960.1"/>
    <property type="molecule type" value="Genomic_DNA"/>
</dbReference>
<evidence type="ECO:0000313" key="4">
    <source>
        <dbReference type="Proteomes" id="UP000578697"/>
    </source>
</evidence>
<evidence type="ECO:0000313" key="3">
    <source>
        <dbReference type="EMBL" id="MBB5217960.1"/>
    </source>
</evidence>
<keyword evidence="4" id="KW-1185">Reference proteome</keyword>
<name>A0A840SB72_9SPIR</name>
<feature type="transmembrane region" description="Helical" evidence="2">
    <location>
        <begin position="217"/>
        <end position="235"/>
    </location>
</feature>
<feature type="transmembrane region" description="Helical" evidence="2">
    <location>
        <begin position="187"/>
        <end position="205"/>
    </location>
</feature>
<protein>
    <submittedName>
        <fullName evidence="3">Zn finger protein HypA/HybF involved in hydrogenase expression</fullName>
    </submittedName>
</protein>
<accession>A0A840SB72</accession>
<feature type="transmembrane region" description="Helical" evidence="2">
    <location>
        <begin position="264"/>
        <end position="284"/>
    </location>
</feature>
<dbReference type="Proteomes" id="UP000578697">
    <property type="component" value="Unassembled WGS sequence"/>
</dbReference>
<proteinExistence type="predicted"/>
<keyword evidence="2" id="KW-1133">Transmembrane helix</keyword>
<feature type="region of interest" description="Disordered" evidence="1">
    <location>
        <begin position="143"/>
        <end position="166"/>
    </location>
</feature>
<comment type="caution">
    <text evidence="3">The sequence shown here is derived from an EMBL/GenBank/DDBJ whole genome shotgun (WGS) entry which is preliminary data.</text>
</comment>
<feature type="compositionally biased region" description="Basic and acidic residues" evidence="1">
    <location>
        <begin position="149"/>
        <end position="166"/>
    </location>
</feature>
<feature type="region of interest" description="Disordered" evidence="1">
    <location>
        <begin position="291"/>
        <end position="317"/>
    </location>
</feature>
<evidence type="ECO:0000256" key="2">
    <source>
        <dbReference type="SAM" id="Phobius"/>
    </source>
</evidence>
<sequence>MNNTEIFNVLQNAISGATDKTISISNISSYTSINNTCGIKFSATKSGVTVPFFFGFSTDKKYLDYIVFGILNSDRNKNIDKISLDEDSSKNLIQDKFKFKKILSKEESVQIKKLSKWLRDEIKGYFILFKMFNKKLFENEIEESSNNEPLERENNKTQKETHKVEKEPEIESYDNISSKTWFKIVELPWFIILLGCLVYFSGSFVENPTETKVNVLLGLSMSLIVIGTIAVLATIGKKKQIREVQGLAITSNPYSWFISKIGKVLCGTLCFCVGFGLIFLLSVFKDAIFSSGSGSSSSSGSSRSTYTSSSSTRSSSSSISYYCKYCGSKASSISSLTSGSCPKHPNGWCKGNHEPYQGNEQKNYYCEYCGSKASSISSLTSGSCPKHPNGWCKGNHSPYQGSEKSKYFCRYCGSSASSISSLTSGSCPKHPNGWCKGTHVPSI</sequence>
<organism evidence="3 4">
    <name type="scientific">Treponema rectale</name>
    <dbReference type="NCBI Taxonomy" id="744512"/>
    <lineage>
        <taxon>Bacteria</taxon>
        <taxon>Pseudomonadati</taxon>
        <taxon>Spirochaetota</taxon>
        <taxon>Spirochaetia</taxon>
        <taxon>Spirochaetales</taxon>
        <taxon>Treponemataceae</taxon>
        <taxon>Treponema</taxon>
    </lineage>
</organism>
<reference evidence="3 4" key="1">
    <citation type="submission" date="2020-08" db="EMBL/GenBank/DDBJ databases">
        <title>Genomic Encyclopedia of Type Strains, Phase IV (KMG-IV): sequencing the most valuable type-strain genomes for metagenomic binning, comparative biology and taxonomic classification.</title>
        <authorList>
            <person name="Goeker M."/>
        </authorList>
    </citation>
    <scope>NUCLEOTIDE SEQUENCE [LARGE SCALE GENOMIC DNA]</scope>
    <source>
        <strain evidence="3 4">DSM 103679</strain>
    </source>
</reference>
<keyword evidence="2" id="KW-0472">Membrane</keyword>
<gene>
    <name evidence="3" type="ORF">HNP77_000304</name>
</gene>
<keyword evidence="2" id="KW-0812">Transmembrane</keyword>
<dbReference type="AlphaFoldDB" id="A0A840SB72"/>
<evidence type="ECO:0000256" key="1">
    <source>
        <dbReference type="SAM" id="MobiDB-lite"/>
    </source>
</evidence>